<evidence type="ECO:0000313" key="1">
    <source>
        <dbReference type="EMBL" id="JAH13908.1"/>
    </source>
</evidence>
<sequence length="52" mass="5866">MEDKELTLMSIAVLEFLLGFALRSTSDSRSLSLSKLLLLLVSSKRFLVESYN</sequence>
<protein>
    <submittedName>
        <fullName evidence="1">Uncharacterized protein</fullName>
    </submittedName>
</protein>
<name>A0A0E9QCT4_ANGAN</name>
<organism evidence="1">
    <name type="scientific">Anguilla anguilla</name>
    <name type="common">European freshwater eel</name>
    <name type="synonym">Muraena anguilla</name>
    <dbReference type="NCBI Taxonomy" id="7936"/>
    <lineage>
        <taxon>Eukaryota</taxon>
        <taxon>Metazoa</taxon>
        <taxon>Chordata</taxon>
        <taxon>Craniata</taxon>
        <taxon>Vertebrata</taxon>
        <taxon>Euteleostomi</taxon>
        <taxon>Actinopterygii</taxon>
        <taxon>Neopterygii</taxon>
        <taxon>Teleostei</taxon>
        <taxon>Anguilliformes</taxon>
        <taxon>Anguillidae</taxon>
        <taxon>Anguilla</taxon>
    </lineage>
</organism>
<proteinExistence type="predicted"/>
<accession>A0A0E9QCT4</accession>
<dbReference type="EMBL" id="GBXM01094669">
    <property type="protein sequence ID" value="JAH13908.1"/>
    <property type="molecule type" value="Transcribed_RNA"/>
</dbReference>
<reference evidence="1" key="1">
    <citation type="submission" date="2014-11" db="EMBL/GenBank/DDBJ databases">
        <authorList>
            <person name="Amaro Gonzalez C."/>
        </authorList>
    </citation>
    <scope>NUCLEOTIDE SEQUENCE</scope>
</reference>
<reference evidence="1" key="2">
    <citation type="journal article" date="2015" name="Fish Shellfish Immunol.">
        <title>Early steps in the European eel (Anguilla anguilla)-Vibrio vulnificus interaction in the gills: Role of the RtxA13 toxin.</title>
        <authorList>
            <person name="Callol A."/>
            <person name="Pajuelo D."/>
            <person name="Ebbesson L."/>
            <person name="Teles M."/>
            <person name="MacKenzie S."/>
            <person name="Amaro C."/>
        </authorList>
    </citation>
    <scope>NUCLEOTIDE SEQUENCE</scope>
</reference>
<dbReference type="AlphaFoldDB" id="A0A0E9QCT4"/>